<dbReference type="Proteomes" id="UP001596990">
    <property type="component" value="Unassembled WGS sequence"/>
</dbReference>
<name>A0ABW3L657_9BACI</name>
<protein>
    <submittedName>
        <fullName evidence="1">VCBS repeat-containing protein</fullName>
    </submittedName>
</protein>
<comment type="caution">
    <text evidence="1">The sequence shown here is derived from an EMBL/GenBank/DDBJ whole genome shotgun (WGS) entry which is preliminary data.</text>
</comment>
<organism evidence="1 2">
    <name type="scientific">Thalassobacillus hwangdonensis</name>
    <dbReference type="NCBI Taxonomy" id="546108"/>
    <lineage>
        <taxon>Bacteria</taxon>
        <taxon>Bacillati</taxon>
        <taxon>Bacillota</taxon>
        <taxon>Bacilli</taxon>
        <taxon>Bacillales</taxon>
        <taxon>Bacillaceae</taxon>
        <taxon>Thalassobacillus</taxon>
    </lineage>
</organism>
<keyword evidence="2" id="KW-1185">Reference proteome</keyword>
<sequence length="262" mass="29547">MGGSEGKDMHAYWLMGYLGEQRRTERQQYILDGKHGDVDGGGVKDAVYLTGTMEEGSAFAEDISLVVEFSESGNRSDVSLPVDVGYNASLFLGDFNKDGTLDIKVNTETGGSGGYQNTYIYTIKDEVPQLIFSSDDYNDQINYRAKYLDQFKLRVSDLQTDRDFILDLFHKRPEYMEMDIYDEEGNLLQSKEAYVSYIDRGVFPVLRGPEAVYDLLISRRIVGLTNADTLGYVNTLLTWNPSLKNFDLILTEVSITGYLADE</sequence>
<dbReference type="InterPro" id="IPR028994">
    <property type="entry name" value="Integrin_alpha_N"/>
</dbReference>
<dbReference type="EMBL" id="JBHTKL010000006">
    <property type="protein sequence ID" value="MFD1020796.1"/>
    <property type="molecule type" value="Genomic_DNA"/>
</dbReference>
<reference evidence="2" key="1">
    <citation type="journal article" date="2019" name="Int. J. Syst. Evol. Microbiol.">
        <title>The Global Catalogue of Microorganisms (GCM) 10K type strain sequencing project: providing services to taxonomists for standard genome sequencing and annotation.</title>
        <authorList>
            <consortium name="The Broad Institute Genomics Platform"/>
            <consortium name="The Broad Institute Genome Sequencing Center for Infectious Disease"/>
            <person name="Wu L."/>
            <person name="Ma J."/>
        </authorList>
    </citation>
    <scope>NUCLEOTIDE SEQUENCE [LARGE SCALE GENOMIC DNA]</scope>
    <source>
        <strain evidence="2">CCUG 56607</strain>
    </source>
</reference>
<gene>
    <name evidence="1" type="ORF">ACFQ2J_16535</name>
</gene>
<evidence type="ECO:0000313" key="2">
    <source>
        <dbReference type="Proteomes" id="UP001596990"/>
    </source>
</evidence>
<proteinExistence type="predicted"/>
<evidence type="ECO:0000313" key="1">
    <source>
        <dbReference type="EMBL" id="MFD1020796.1"/>
    </source>
</evidence>
<dbReference type="SUPFAM" id="SSF69318">
    <property type="entry name" value="Integrin alpha N-terminal domain"/>
    <property type="match status" value="1"/>
</dbReference>
<accession>A0ABW3L657</accession>